<dbReference type="OrthoDB" id="9771806at2"/>
<feature type="binding site" evidence="7">
    <location>
        <begin position="292"/>
        <end position="296"/>
    </location>
    <ligand>
        <name>FMN</name>
        <dbReference type="ChEBI" id="CHEBI:58210"/>
    </ligand>
</feature>
<dbReference type="PROSITE" id="PS00788">
    <property type="entry name" value="CHORISMATE_SYNTHASE_2"/>
    <property type="match status" value="1"/>
</dbReference>
<evidence type="ECO:0000256" key="7">
    <source>
        <dbReference type="HAMAP-Rule" id="MF_00300"/>
    </source>
</evidence>
<comment type="pathway">
    <text evidence="1 7 8">Metabolic intermediate biosynthesis; chorismate biosynthesis; chorismate from D-erythrose 4-phosphate and phosphoenolpyruvate: step 7/7.</text>
</comment>
<dbReference type="EC" id="4.2.3.5" evidence="3 7"/>
<evidence type="ECO:0000256" key="5">
    <source>
        <dbReference type="ARBA" id="ARBA00023141"/>
    </source>
</evidence>
<comment type="cofactor">
    <cofactor evidence="7 8">
        <name>FMNH2</name>
        <dbReference type="ChEBI" id="CHEBI:57618"/>
    </cofactor>
    <text evidence="7 8">Reduced FMN (FMNH(2)).</text>
</comment>
<dbReference type="RefSeq" id="WP_072696235.1">
    <property type="nucleotide sequence ID" value="NZ_FRDI01000003.1"/>
</dbReference>
<dbReference type="HAMAP" id="MF_00300">
    <property type="entry name" value="Chorismate_synth"/>
    <property type="match status" value="1"/>
</dbReference>
<keyword evidence="4 7" id="KW-0028">Amino-acid biosynthesis</keyword>
<dbReference type="PANTHER" id="PTHR21085">
    <property type="entry name" value="CHORISMATE SYNTHASE"/>
    <property type="match status" value="1"/>
</dbReference>
<dbReference type="AlphaFoldDB" id="A0A1M7S6S1"/>
<evidence type="ECO:0000313" key="10">
    <source>
        <dbReference type="Proteomes" id="UP000186469"/>
    </source>
</evidence>
<dbReference type="PIRSF" id="PIRSF001456">
    <property type="entry name" value="Chorismate_synth"/>
    <property type="match status" value="1"/>
</dbReference>
<evidence type="ECO:0000256" key="4">
    <source>
        <dbReference type="ARBA" id="ARBA00022605"/>
    </source>
</evidence>
<dbReference type="GO" id="GO:0008652">
    <property type="term" value="P:amino acid biosynthetic process"/>
    <property type="evidence" value="ECO:0007669"/>
    <property type="project" value="UniProtKB-KW"/>
</dbReference>
<keyword evidence="7" id="KW-0521">NADP</keyword>
<evidence type="ECO:0000256" key="2">
    <source>
        <dbReference type="ARBA" id="ARBA00008014"/>
    </source>
</evidence>
<dbReference type="GO" id="GO:0005829">
    <property type="term" value="C:cytosol"/>
    <property type="evidence" value="ECO:0007669"/>
    <property type="project" value="TreeGrafter"/>
</dbReference>
<keyword evidence="10" id="KW-1185">Reference proteome</keyword>
<evidence type="ECO:0000256" key="6">
    <source>
        <dbReference type="ARBA" id="ARBA00023239"/>
    </source>
</evidence>
<dbReference type="GO" id="GO:0004107">
    <property type="term" value="F:chorismate synthase activity"/>
    <property type="evidence" value="ECO:0007669"/>
    <property type="project" value="UniProtKB-UniRule"/>
</dbReference>
<protein>
    <recommendedName>
        <fullName evidence="3 7">Chorismate synthase</fullName>
        <shortName evidence="7">CS</shortName>
        <ecNumber evidence="3 7">4.2.3.5</ecNumber>
    </recommendedName>
    <alternativeName>
        <fullName evidence="7">5-enolpyruvylshikimate-3-phosphate phospholyase</fullName>
    </alternativeName>
</protein>
<keyword evidence="7" id="KW-0274">FAD</keyword>
<dbReference type="NCBIfam" id="TIGR00033">
    <property type="entry name" value="aroC"/>
    <property type="match status" value="1"/>
</dbReference>
<evidence type="ECO:0000256" key="1">
    <source>
        <dbReference type="ARBA" id="ARBA00005044"/>
    </source>
</evidence>
<dbReference type="GO" id="GO:0009073">
    <property type="term" value="P:aromatic amino acid family biosynthetic process"/>
    <property type="evidence" value="ECO:0007669"/>
    <property type="project" value="UniProtKB-KW"/>
</dbReference>
<keyword evidence="7" id="KW-0285">Flavoprotein</keyword>
<feature type="binding site" evidence="7">
    <location>
        <position position="318"/>
    </location>
    <ligand>
        <name>FMN</name>
        <dbReference type="ChEBI" id="CHEBI:58210"/>
    </ligand>
</feature>
<proteinExistence type="inferred from homology"/>
<dbReference type="EMBL" id="FRDI01000003">
    <property type="protein sequence ID" value="SHN54379.1"/>
    <property type="molecule type" value="Genomic_DNA"/>
</dbReference>
<feature type="binding site" evidence="7">
    <location>
        <position position="48"/>
    </location>
    <ligand>
        <name>NADP(+)</name>
        <dbReference type="ChEBI" id="CHEBI:58349"/>
    </ligand>
</feature>
<dbReference type="PROSITE" id="PS00787">
    <property type="entry name" value="CHORISMATE_SYNTHASE_1"/>
    <property type="match status" value="1"/>
</dbReference>
<comment type="subunit">
    <text evidence="7">Homotetramer.</text>
</comment>
<dbReference type="SUPFAM" id="SSF103263">
    <property type="entry name" value="Chorismate synthase, AroC"/>
    <property type="match status" value="1"/>
</dbReference>
<feature type="binding site" evidence="7">
    <location>
        <position position="277"/>
    </location>
    <ligand>
        <name>FMN</name>
        <dbReference type="ChEBI" id="CHEBI:58210"/>
    </ligand>
</feature>
<dbReference type="InterPro" id="IPR020541">
    <property type="entry name" value="Chorismate_synthase_CS"/>
</dbReference>
<dbReference type="NCBIfam" id="NF003793">
    <property type="entry name" value="PRK05382.1"/>
    <property type="match status" value="1"/>
</dbReference>
<dbReference type="Proteomes" id="UP000186469">
    <property type="component" value="Unassembled WGS sequence"/>
</dbReference>
<keyword evidence="6 7" id="KW-0456">Lyase</keyword>
<dbReference type="CDD" id="cd07304">
    <property type="entry name" value="Chorismate_synthase"/>
    <property type="match status" value="1"/>
</dbReference>
<accession>A0A1M7S6S1</accession>
<keyword evidence="5 7" id="KW-0057">Aromatic amino acid biosynthesis</keyword>
<dbReference type="Gene3D" id="3.60.150.10">
    <property type="entry name" value="Chorismate synthase AroC"/>
    <property type="match status" value="1"/>
</dbReference>
<gene>
    <name evidence="7" type="primary">aroC</name>
    <name evidence="9" type="ORF">SAMN02745728_00528</name>
</gene>
<comment type="function">
    <text evidence="7">Catalyzes the anti-1,4-elimination of the C-3 phosphate and the C-6 proR hydrogen from 5-enolpyruvylshikimate-3-phosphate (EPSP) to yield chorismate, which is the branch point compound that serves as the starting substrate for the three terminal pathways of aromatic amino acid biosynthesis. This reaction introduces a second double bond into the aromatic ring system.</text>
</comment>
<dbReference type="UniPathway" id="UPA00053">
    <property type="reaction ID" value="UER00090"/>
</dbReference>
<organism evidence="9 10">
    <name type="scientific">Desulfovibrio litoralis DSM 11393</name>
    <dbReference type="NCBI Taxonomy" id="1121455"/>
    <lineage>
        <taxon>Bacteria</taxon>
        <taxon>Pseudomonadati</taxon>
        <taxon>Thermodesulfobacteriota</taxon>
        <taxon>Desulfovibrionia</taxon>
        <taxon>Desulfovibrionales</taxon>
        <taxon>Desulfovibrionaceae</taxon>
        <taxon>Desulfovibrio</taxon>
    </lineage>
</organism>
<comment type="catalytic activity">
    <reaction evidence="7 8">
        <text>5-O-(1-carboxyvinyl)-3-phosphoshikimate = chorismate + phosphate</text>
        <dbReference type="Rhea" id="RHEA:21020"/>
        <dbReference type="ChEBI" id="CHEBI:29748"/>
        <dbReference type="ChEBI" id="CHEBI:43474"/>
        <dbReference type="ChEBI" id="CHEBI:57701"/>
        <dbReference type="EC" id="4.2.3.5"/>
    </reaction>
</comment>
<dbReference type="PANTHER" id="PTHR21085:SF0">
    <property type="entry name" value="CHORISMATE SYNTHASE"/>
    <property type="match status" value="1"/>
</dbReference>
<comment type="caution">
    <text evidence="7">Lacks conserved residue(s) required for the propagation of feature annotation.</text>
</comment>
<sequence length="352" mass="37704">MFGSTFGHLFRLTTFGESHGVALGGVIDGCPSGIMLDENIIQTELDLRRPGTSLASTTRNEADRVEILSGVFNGMTMGTPIAFMVRNKDHKSDAYDNLKEIFRPGHADYTYTAKYHYRDHRGGGRSSGRETLSRVAGGAVAQAFLNTHDIKLQAYTVELGGIVAERIDISRSFERPYFSPDPNVLVKWNDLVTKTRGEGDSLGGVVEIVAKNVPPGLGEPVFAKLDAIIAAAIMSVGAVKGVEIGSGFAAARMKGSEHNDPITKDGFQGNNSGGILGGISSGQDIVVRAAIKPIPSISKEQETITRNGVKTSLKIEGRHDISAIPRIVPVLKAMLALSLADALLMQKRMSEI</sequence>
<dbReference type="GO" id="GO:0009423">
    <property type="term" value="P:chorismate biosynthetic process"/>
    <property type="evidence" value="ECO:0007669"/>
    <property type="project" value="UniProtKB-UniRule"/>
</dbReference>
<evidence type="ECO:0000313" key="9">
    <source>
        <dbReference type="EMBL" id="SHN54379.1"/>
    </source>
</evidence>
<dbReference type="Pfam" id="PF01264">
    <property type="entry name" value="Chorismate_synt"/>
    <property type="match status" value="1"/>
</dbReference>
<evidence type="ECO:0000256" key="8">
    <source>
        <dbReference type="RuleBase" id="RU000605"/>
    </source>
</evidence>
<dbReference type="STRING" id="1121455.SAMN02745728_00528"/>
<keyword evidence="7" id="KW-0288">FMN</keyword>
<dbReference type="GO" id="GO:0010181">
    <property type="term" value="F:FMN binding"/>
    <property type="evidence" value="ECO:0007669"/>
    <property type="project" value="TreeGrafter"/>
</dbReference>
<dbReference type="InterPro" id="IPR035904">
    <property type="entry name" value="Chorismate_synth_AroC_sf"/>
</dbReference>
<reference evidence="9 10" key="1">
    <citation type="submission" date="2016-12" db="EMBL/GenBank/DDBJ databases">
        <authorList>
            <person name="Song W.-J."/>
            <person name="Kurnit D.M."/>
        </authorList>
    </citation>
    <scope>NUCLEOTIDE SEQUENCE [LARGE SCALE GENOMIC DNA]</scope>
    <source>
        <strain evidence="9 10">DSM 11393</strain>
    </source>
</reference>
<feature type="binding site" evidence="7">
    <location>
        <begin position="125"/>
        <end position="127"/>
    </location>
    <ligand>
        <name>FMN</name>
        <dbReference type="ChEBI" id="CHEBI:58210"/>
    </ligand>
</feature>
<evidence type="ECO:0000256" key="3">
    <source>
        <dbReference type="ARBA" id="ARBA00013036"/>
    </source>
</evidence>
<name>A0A1M7S6S1_9BACT</name>
<dbReference type="InterPro" id="IPR000453">
    <property type="entry name" value="Chorismate_synth"/>
</dbReference>
<comment type="similarity">
    <text evidence="2 7 8">Belongs to the chorismate synthase family.</text>
</comment>